<dbReference type="Proteomes" id="UP000030671">
    <property type="component" value="Unassembled WGS sequence"/>
</dbReference>
<accession>W4JXR1</accession>
<dbReference type="HOGENOM" id="CLU_2904449_0_0_1"/>
<dbReference type="KEGG" id="hir:HETIRDRAFT_165533"/>
<organism evidence="1 2">
    <name type="scientific">Heterobasidion irregulare (strain TC 32-1)</name>
    <dbReference type="NCBI Taxonomy" id="747525"/>
    <lineage>
        <taxon>Eukaryota</taxon>
        <taxon>Fungi</taxon>
        <taxon>Dikarya</taxon>
        <taxon>Basidiomycota</taxon>
        <taxon>Agaricomycotina</taxon>
        <taxon>Agaricomycetes</taxon>
        <taxon>Russulales</taxon>
        <taxon>Bondarzewiaceae</taxon>
        <taxon>Heterobasidion</taxon>
        <taxon>Heterobasidion annosum species complex</taxon>
    </lineage>
</organism>
<dbReference type="AlphaFoldDB" id="W4JXR1"/>
<gene>
    <name evidence="1" type="ORF">HETIRDRAFT_165533</name>
</gene>
<keyword evidence="2" id="KW-1185">Reference proteome</keyword>
<proteinExistence type="predicted"/>
<evidence type="ECO:0000313" key="2">
    <source>
        <dbReference type="Proteomes" id="UP000030671"/>
    </source>
</evidence>
<name>W4JXR1_HETIT</name>
<dbReference type="RefSeq" id="XP_009550335.1">
    <property type="nucleotide sequence ID" value="XM_009552040.1"/>
</dbReference>
<protein>
    <submittedName>
        <fullName evidence="1">Uncharacterized protein</fullName>
    </submittedName>
</protein>
<reference evidence="1 2" key="1">
    <citation type="journal article" date="2012" name="New Phytol.">
        <title>Insight into trade-off between wood decay and parasitism from the genome of a fungal forest pathogen.</title>
        <authorList>
            <person name="Olson A."/>
            <person name="Aerts A."/>
            <person name="Asiegbu F."/>
            <person name="Belbahri L."/>
            <person name="Bouzid O."/>
            <person name="Broberg A."/>
            <person name="Canback B."/>
            <person name="Coutinho P.M."/>
            <person name="Cullen D."/>
            <person name="Dalman K."/>
            <person name="Deflorio G."/>
            <person name="van Diepen L.T."/>
            <person name="Dunand C."/>
            <person name="Duplessis S."/>
            <person name="Durling M."/>
            <person name="Gonthier P."/>
            <person name="Grimwood J."/>
            <person name="Fossdal C.G."/>
            <person name="Hansson D."/>
            <person name="Henrissat B."/>
            <person name="Hietala A."/>
            <person name="Himmelstrand K."/>
            <person name="Hoffmeister D."/>
            <person name="Hogberg N."/>
            <person name="James T.Y."/>
            <person name="Karlsson M."/>
            <person name="Kohler A."/>
            <person name="Kues U."/>
            <person name="Lee Y.H."/>
            <person name="Lin Y.C."/>
            <person name="Lind M."/>
            <person name="Lindquist E."/>
            <person name="Lombard V."/>
            <person name="Lucas S."/>
            <person name="Lunden K."/>
            <person name="Morin E."/>
            <person name="Murat C."/>
            <person name="Park J."/>
            <person name="Raffaello T."/>
            <person name="Rouze P."/>
            <person name="Salamov A."/>
            <person name="Schmutz J."/>
            <person name="Solheim H."/>
            <person name="Stahlberg J."/>
            <person name="Velez H."/>
            <person name="de Vries R.P."/>
            <person name="Wiebenga A."/>
            <person name="Woodward S."/>
            <person name="Yakovlev I."/>
            <person name="Garbelotto M."/>
            <person name="Martin F."/>
            <person name="Grigoriev I.V."/>
            <person name="Stenlid J."/>
        </authorList>
    </citation>
    <scope>NUCLEOTIDE SEQUENCE [LARGE SCALE GENOMIC DNA]</scope>
    <source>
        <strain evidence="1 2">TC 32-1</strain>
    </source>
</reference>
<dbReference type="InParanoid" id="W4JXR1"/>
<sequence>MLGFVYPCTYALRIAPRRAHSRGQLEGPVLVVVLPAPPPSARCRVLSPSPAAYLGLLQFVHL</sequence>
<evidence type="ECO:0000313" key="1">
    <source>
        <dbReference type="EMBL" id="ETW78357.1"/>
    </source>
</evidence>
<dbReference type="EMBL" id="KI925462">
    <property type="protein sequence ID" value="ETW78357.1"/>
    <property type="molecule type" value="Genomic_DNA"/>
</dbReference>
<dbReference type="GeneID" id="20667991"/>